<gene>
    <name evidence="2" type="ORF">FMM72_08835</name>
</gene>
<comment type="caution">
    <text evidence="2">The sequence shown here is derived from an EMBL/GenBank/DDBJ whole genome shotgun (WGS) entry which is preliminary data.</text>
</comment>
<feature type="transmembrane region" description="Helical" evidence="1">
    <location>
        <begin position="185"/>
        <end position="207"/>
    </location>
</feature>
<feature type="transmembrane region" description="Helical" evidence="1">
    <location>
        <begin position="330"/>
        <end position="355"/>
    </location>
</feature>
<accession>A0A845SXY0</accession>
<dbReference type="InterPro" id="IPR011011">
    <property type="entry name" value="Znf_FYVE_PHD"/>
</dbReference>
<keyword evidence="1" id="KW-0812">Transmembrane</keyword>
<evidence type="ECO:0000256" key="1">
    <source>
        <dbReference type="SAM" id="Phobius"/>
    </source>
</evidence>
<dbReference type="Gene3D" id="4.10.1060.50">
    <property type="match status" value="1"/>
</dbReference>
<dbReference type="AlphaFoldDB" id="A0A845SXY0"/>
<evidence type="ECO:0000313" key="2">
    <source>
        <dbReference type="EMBL" id="NDO39360.1"/>
    </source>
</evidence>
<proteinExistence type="predicted"/>
<dbReference type="Pfam" id="PF14446">
    <property type="entry name" value="Prok-RING_1"/>
    <property type="match status" value="1"/>
</dbReference>
<feature type="transmembrane region" description="Helical" evidence="1">
    <location>
        <begin position="269"/>
        <end position="290"/>
    </location>
</feature>
<organism evidence="2 3">
    <name type="scientific">Anaerotruncus colihominis</name>
    <dbReference type="NCBI Taxonomy" id="169435"/>
    <lineage>
        <taxon>Bacteria</taxon>
        <taxon>Bacillati</taxon>
        <taxon>Bacillota</taxon>
        <taxon>Clostridia</taxon>
        <taxon>Eubacteriales</taxon>
        <taxon>Oscillospiraceae</taxon>
        <taxon>Anaerotruncus</taxon>
    </lineage>
</organism>
<feature type="transmembrane region" description="Helical" evidence="1">
    <location>
        <begin position="213"/>
        <end position="232"/>
    </location>
</feature>
<dbReference type="EMBL" id="VIQT01000010">
    <property type="protein sequence ID" value="NDO39360.1"/>
    <property type="molecule type" value="Genomic_DNA"/>
</dbReference>
<keyword evidence="1" id="KW-0472">Membrane</keyword>
<dbReference type="InterPro" id="IPR038587">
    <property type="entry name" value="Ribosomal_eL40_sf"/>
</dbReference>
<keyword evidence="1" id="KW-1133">Transmembrane helix</keyword>
<dbReference type="CDD" id="cd15489">
    <property type="entry name" value="PHD_SF"/>
    <property type="match status" value="1"/>
</dbReference>
<name>A0A845SXY0_9FIRM</name>
<dbReference type="SUPFAM" id="SSF57903">
    <property type="entry name" value="FYVE/PHD zinc finger"/>
    <property type="match status" value="1"/>
</dbReference>
<dbReference type="InterPro" id="IPR039522">
    <property type="entry name" value="RING_finger_1_prok"/>
</dbReference>
<protein>
    <submittedName>
        <fullName evidence="2">DUF2628 domain-containing protein</fullName>
    </submittedName>
</protein>
<sequence length="356" mass="39518">MYDNTLEVMRDRAGLKGSGVDFLANYTGARCPVCNKRFTDNDDIVVCPICGAPHHRECYNRLGHCVLAELHIDGHTWQPPERGENAQDPDAAVCPACGAKNPATGIFCQKCGAPLSRQPAAGFGGQTPLGAQPPFGRPGGPQANPYTSAFGGLDPAEEIEGVSARDIALYVGENSQYFLPRFKQIAGRSGFTINFSALFFNFFYFFYRKMYGIGAVLLGLLAASQIPTLFVLPETIRFVLSHMEDILNGFNVFNLFVPTEHLWAYSAMYYMRFVLLAVGIVFACFANRLYMRHVLKNVRKIHARYEQSPSGFNDNRYTQALAHYGRTNRVIVIIAAVGCVIAYFGVYMVMMMAMMQ</sequence>
<dbReference type="Proteomes" id="UP000462501">
    <property type="component" value="Unassembled WGS sequence"/>
</dbReference>
<reference evidence="2 3" key="1">
    <citation type="submission" date="2019-06" db="EMBL/GenBank/DDBJ databases">
        <title>Draft genome sequences of 15 bacterial species constituting the stable defined intestinal microbiota of the GM15 gnotobiotic mouse model.</title>
        <authorList>
            <person name="Elie C."/>
            <person name="Mathieu A."/>
            <person name="Saliou A."/>
            <person name="Darnaud M."/>
            <person name="Leulier F."/>
            <person name="Tamellini A."/>
        </authorList>
    </citation>
    <scope>NUCLEOTIDE SEQUENCE [LARGE SCALE GENOMIC DNA]</scope>
    <source>
        <strain evidence="2 3">JM4-15</strain>
    </source>
</reference>
<evidence type="ECO:0000313" key="3">
    <source>
        <dbReference type="Proteomes" id="UP000462501"/>
    </source>
</evidence>